<dbReference type="OrthoDB" id="1716625at2759"/>
<dbReference type="SUPFAM" id="SSF48065">
    <property type="entry name" value="DBL homology domain (DH-domain)"/>
    <property type="match status" value="1"/>
</dbReference>
<comment type="subcellular location">
    <subcellularLocation>
        <location evidence="1">Cytoplasm</location>
    </subcellularLocation>
</comment>
<dbReference type="PANTHER" id="PTHR46006:SF6">
    <property type="entry name" value="INTERSECTIN-2 ISOFORM X1"/>
    <property type="match status" value="1"/>
</dbReference>
<dbReference type="GO" id="GO:0005737">
    <property type="term" value="C:cytoplasm"/>
    <property type="evidence" value="ECO:0007669"/>
    <property type="project" value="UniProtKB-SubCell"/>
</dbReference>
<dbReference type="Pfam" id="PF16652">
    <property type="entry name" value="PH_13"/>
    <property type="match status" value="1"/>
</dbReference>
<dbReference type="InterPro" id="IPR011993">
    <property type="entry name" value="PH-like_dom_sf"/>
</dbReference>
<dbReference type="PROSITE" id="PS50010">
    <property type="entry name" value="DH_2"/>
    <property type="match status" value="1"/>
</dbReference>
<dbReference type="Proteomes" id="UP000027195">
    <property type="component" value="Unassembled WGS sequence"/>
</dbReference>
<dbReference type="STRING" id="930990.A0A067MVC6"/>
<dbReference type="PANTHER" id="PTHR46006">
    <property type="entry name" value="RHO GUANINE NUCLEOTIDE EXCHANGE FACTOR AT 64C, ISOFORM A"/>
    <property type="match status" value="1"/>
</dbReference>
<dbReference type="HOGENOM" id="CLU_1102635_0_0_1"/>
<dbReference type="InterPro" id="IPR000219">
    <property type="entry name" value="DH_dom"/>
</dbReference>
<dbReference type="InParanoid" id="A0A067MVC6"/>
<dbReference type="InterPro" id="IPR001849">
    <property type="entry name" value="PH_domain"/>
</dbReference>
<evidence type="ECO:0000313" key="5">
    <source>
        <dbReference type="EMBL" id="KDQ18655.1"/>
    </source>
</evidence>
<dbReference type="Gene3D" id="2.30.29.30">
    <property type="entry name" value="Pleckstrin-homology domain (PH domain)/Phosphotyrosine-binding domain (PTB)"/>
    <property type="match status" value="1"/>
</dbReference>
<protein>
    <recommendedName>
        <fullName evidence="7">DH domain-containing protein</fullName>
    </recommendedName>
</protein>
<reference evidence="6" key="1">
    <citation type="journal article" date="2014" name="Proc. Natl. Acad. Sci. U.S.A.">
        <title>Extensive sampling of basidiomycete genomes demonstrates inadequacy of the white-rot/brown-rot paradigm for wood decay fungi.</title>
        <authorList>
            <person name="Riley R."/>
            <person name="Salamov A.A."/>
            <person name="Brown D.W."/>
            <person name="Nagy L.G."/>
            <person name="Floudas D."/>
            <person name="Held B.W."/>
            <person name="Levasseur A."/>
            <person name="Lombard V."/>
            <person name="Morin E."/>
            <person name="Otillar R."/>
            <person name="Lindquist E.A."/>
            <person name="Sun H."/>
            <person name="LaButti K.M."/>
            <person name="Schmutz J."/>
            <person name="Jabbour D."/>
            <person name="Luo H."/>
            <person name="Baker S.E."/>
            <person name="Pisabarro A.G."/>
            <person name="Walton J.D."/>
            <person name="Blanchette R.A."/>
            <person name="Henrissat B."/>
            <person name="Martin F."/>
            <person name="Cullen D."/>
            <person name="Hibbett D.S."/>
            <person name="Grigoriev I.V."/>
        </authorList>
    </citation>
    <scope>NUCLEOTIDE SEQUENCE [LARGE SCALE GENOMIC DNA]</scope>
    <source>
        <strain evidence="6">FD-172 SS1</strain>
    </source>
</reference>
<dbReference type="GO" id="GO:0035025">
    <property type="term" value="P:positive regulation of Rho protein signal transduction"/>
    <property type="evidence" value="ECO:0007669"/>
    <property type="project" value="TreeGrafter"/>
</dbReference>
<dbReference type="InterPro" id="IPR035899">
    <property type="entry name" value="DBL_dom_sf"/>
</dbReference>
<feature type="domain" description="PH" evidence="3">
    <location>
        <begin position="140"/>
        <end position="232"/>
    </location>
</feature>
<dbReference type="EMBL" id="KL198021">
    <property type="protein sequence ID" value="KDQ18655.1"/>
    <property type="molecule type" value="Genomic_DNA"/>
</dbReference>
<evidence type="ECO:0000256" key="1">
    <source>
        <dbReference type="ARBA" id="ARBA00004496"/>
    </source>
</evidence>
<dbReference type="SMART" id="SM00233">
    <property type="entry name" value="PH"/>
    <property type="match status" value="1"/>
</dbReference>
<evidence type="ECO:0008006" key="7">
    <source>
        <dbReference type="Google" id="ProtNLM"/>
    </source>
</evidence>
<dbReference type="Pfam" id="PF00621">
    <property type="entry name" value="RhoGEF"/>
    <property type="match status" value="1"/>
</dbReference>
<dbReference type="PROSITE" id="PS50003">
    <property type="entry name" value="PH_DOMAIN"/>
    <property type="match status" value="1"/>
</dbReference>
<keyword evidence="6" id="KW-1185">Reference proteome</keyword>
<dbReference type="Gene3D" id="1.20.900.10">
    <property type="entry name" value="Dbl homology (DH) domain"/>
    <property type="match status" value="1"/>
</dbReference>
<evidence type="ECO:0000259" key="4">
    <source>
        <dbReference type="PROSITE" id="PS50010"/>
    </source>
</evidence>
<gene>
    <name evidence="5" type="ORF">BOTBODRAFT_517724</name>
</gene>
<evidence type="ECO:0000313" key="6">
    <source>
        <dbReference type="Proteomes" id="UP000027195"/>
    </source>
</evidence>
<dbReference type="GO" id="GO:0005085">
    <property type="term" value="F:guanyl-nucleotide exchange factor activity"/>
    <property type="evidence" value="ECO:0007669"/>
    <property type="project" value="InterPro"/>
</dbReference>
<keyword evidence="2" id="KW-0963">Cytoplasm</keyword>
<dbReference type="SUPFAM" id="SSF50729">
    <property type="entry name" value="PH domain-like"/>
    <property type="match status" value="1"/>
</dbReference>
<accession>A0A067MVC6</accession>
<organism evidence="5 6">
    <name type="scientific">Botryobasidium botryosum (strain FD-172 SS1)</name>
    <dbReference type="NCBI Taxonomy" id="930990"/>
    <lineage>
        <taxon>Eukaryota</taxon>
        <taxon>Fungi</taxon>
        <taxon>Dikarya</taxon>
        <taxon>Basidiomycota</taxon>
        <taxon>Agaricomycotina</taxon>
        <taxon>Agaricomycetes</taxon>
        <taxon>Cantharellales</taxon>
        <taxon>Botryobasidiaceae</taxon>
        <taxon>Botryobasidium</taxon>
    </lineage>
</organism>
<dbReference type="AlphaFoldDB" id="A0A067MVC6"/>
<dbReference type="InterPro" id="IPR051480">
    <property type="entry name" value="Endocytic_GEF_Adapter"/>
</dbReference>
<evidence type="ECO:0000259" key="3">
    <source>
        <dbReference type="PROSITE" id="PS50003"/>
    </source>
</evidence>
<sequence length="252" mass="28860">MKYMPNMDVYMDYCANQSSATKTLRALRTGRPELEARLKELRQDPVVRNLDLSSYLPIPTRRIARYPILLRQIAKYSESDEDRANIEHSTTVVEGILSAINERIRDRESDERLEEISKNLWIGEGRLDLTAPTRIMGKRRLLKEGPLTKTKSGRKLQAFLFNDIFMLTDASVSSLYRMPLPLGEIGVKEMPQDDLAFAVAITYPRGGDDIRLRATSLQDCRDWINALEGAKQAEKRYRHPQALSVYAEQAEV</sequence>
<feature type="domain" description="DH" evidence="4">
    <location>
        <begin position="1"/>
        <end position="103"/>
    </location>
</feature>
<name>A0A067MVC6_BOTB1</name>
<evidence type="ECO:0000256" key="2">
    <source>
        <dbReference type="ARBA" id="ARBA00022490"/>
    </source>
</evidence>
<proteinExistence type="predicted"/>